<dbReference type="InterPro" id="IPR011990">
    <property type="entry name" value="TPR-like_helical_dom_sf"/>
</dbReference>
<dbReference type="AlphaFoldDB" id="A0A0J9EMD7"/>
<dbReference type="InterPro" id="IPR016032">
    <property type="entry name" value="Sig_transdc_resp-reg_C-effctor"/>
</dbReference>
<protein>
    <recommendedName>
        <fullName evidence="1">GGDEF domain-containing protein</fullName>
    </recommendedName>
</protein>
<organism evidence="2 3">
    <name type="scientific">[Clostridium] citroniae WAL-19142</name>
    <dbReference type="NCBI Taxonomy" id="742734"/>
    <lineage>
        <taxon>Bacteria</taxon>
        <taxon>Bacillati</taxon>
        <taxon>Bacillota</taxon>
        <taxon>Clostridia</taxon>
        <taxon>Lachnospirales</taxon>
        <taxon>Lachnospiraceae</taxon>
        <taxon>Enterocloster</taxon>
    </lineage>
</organism>
<evidence type="ECO:0000259" key="1">
    <source>
        <dbReference type="PROSITE" id="PS50887"/>
    </source>
</evidence>
<sequence>MIDTSGNNPVIQVNMFGGFTITMDNRTMSDSDNRSRKAWSLLSYLIVNRRKDVSINELFNAIWQEGMQDNPYGALKTLVFRVRKMMEAAGFPSQELILNQKGAYMWNPSWKLTIDTDRFEFLCKRILNSQDDMGNLEPEWREALGLYKGTFLPKSADESWVNPLHTYYHSLYQKLVRAVSEDLMERGDYAQVEEICTQAVSIDRFTEDFHYYLIYAAYKKGDQKKALQNYRDTTEMFYRERLMTPSERFKEMYRVISDSEQEVITDLNVIQEALGRTSSCGEEKNRGAYQCEYAVFKRLVQLERRGVERSGDSVYLCLLTVGDRKGRTLKPEIQARAMERLRNVINSSLRSSDAFARYSVSQFIILLPSATYENGEQVMHRILSAFNKAYVRKDVSVSYSLNVVLPQEEILQ</sequence>
<dbReference type="EMBL" id="ADLK01000029">
    <property type="protein sequence ID" value="KMW16820.1"/>
    <property type="molecule type" value="Genomic_DNA"/>
</dbReference>
<dbReference type="GeneID" id="93161314"/>
<evidence type="ECO:0000313" key="2">
    <source>
        <dbReference type="EMBL" id="KMW16820.1"/>
    </source>
</evidence>
<dbReference type="InterPro" id="IPR029787">
    <property type="entry name" value="Nucleotide_cyclase"/>
</dbReference>
<dbReference type="PANTHER" id="PTHR35807:SF2">
    <property type="entry name" value="TRANSCRIPTIONAL ACTIVATOR DOMAIN"/>
    <property type="match status" value="1"/>
</dbReference>
<dbReference type="GO" id="GO:0003677">
    <property type="term" value="F:DNA binding"/>
    <property type="evidence" value="ECO:0007669"/>
    <property type="project" value="InterPro"/>
</dbReference>
<dbReference type="InterPro" id="IPR036388">
    <property type="entry name" value="WH-like_DNA-bd_sf"/>
</dbReference>
<dbReference type="SUPFAM" id="SSF46894">
    <property type="entry name" value="C-terminal effector domain of the bipartite response regulators"/>
    <property type="match status" value="1"/>
</dbReference>
<dbReference type="Gene3D" id="1.25.40.10">
    <property type="entry name" value="Tetratricopeptide repeat domain"/>
    <property type="match status" value="1"/>
</dbReference>
<dbReference type="InterPro" id="IPR005158">
    <property type="entry name" value="BTAD"/>
</dbReference>
<dbReference type="SUPFAM" id="SSF55073">
    <property type="entry name" value="Nucleotide cyclase"/>
    <property type="match status" value="1"/>
</dbReference>
<comment type="caution">
    <text evidence="2">The sequence shown here is derived from an EMBL/GenBank/DDBJ whole genome shotgun (WGS) entry which is preliminary data.</text>
</comment>
<name>A0A0J9EMD7_9FIRM</name>
<dbReference type="Pfam" id="PF03704">
    <property type="entry name" value="BTAD"/>
    <property type="match status" value="1"/>
</dbReference>
<dbReference type="Gene3D" id="1.10.10.10">
    <property type="entry name" value="Winged helix-like DNA-binding domain superfamily/Winged helix DNA-binding domain"/>
    <property type="match status" value="1"/>
</dbReference>
<dbReference type="SUPFAM" id="SSF48452">
    <property type="entry name" value="TPR-like"/>
    <property type="match status" value="1"/>
</dbReference>
<dbReference type="GO" id="GO:0006355">
    <property type="term" value="P:regulation of DNA-templated transcription"/>
    <property type="evidence" value="ECO:0007669"/>
    <property type="project" value="InterPro"/>
</dbReference>
<dbReference type="InterPro" id="IPR043128">
    <property type="entry name" value="Rev_trsase/Diguanyl_cyclase"/>
</dbReference>
<dbReference type="PROSITE" id="PS50887">
    <property type="entry name" value="GGDEF"/>
    <property type="match status" value="1"/>
</dbReference>
<evidence type="ECO:0000313" key="3">
    <source>
        <dbReference type="Proteomes" id="UP000037392"/>
    </source>
</evidence>
<dbReference type="SMART" id="SM01043">
    <property type="entry name" value="BTAD"/>
    <property type="match status" value="1"/>
</dbReference>
<dbReference type="OrthoDB" id="142950at2"/>
<dbReference type="InterPro" id="IPR000160">
    <property type="entry name" value="GGDEF_dom"/>
</dbReference>
<dbReference type="RefSeq" id="WP_048930675.1">
    <property type="nucleotide sequence ID" value="NZ_KQ235881.1"/>
</dbReference>
<dbReference type="InterPro" id="IPR051677">
    <property type="entry name" value="AfsR-DnrI-RedD_regulator"/>
</dbReference>
<dbReference type="PATRIC" id="fig|742734.4.peg.4629"/>
<dbReference type="PANTHER" id="PTHR35807">
    <property type="entry name" value="TRANSCRIPTIONAL REGULATOR REDD-RELATED"/>
    <property type="match status" value="1"/>
</dbReference>
<dbReference type="Proteomes" id="UP000037392">
    <property type="component" value="Unassembled WGS sequence"/>
</dbReference>
<gene>
    <name evidence="2" type="ORF">HMPREF9470_04320</name>
</gene>
<proteinExistence type="predicted"/>
<feature type="domain" description="GGDEF" evidence="1">
    <location>
        <begin position="312"/>
        <end position="412"/>
    </location>
</feature>
<accession>A0A0J9EMD7</accession>
<reference evidence="2 3" key="1">
    <citation type="submission" date="2011-04" db="EMBL/GenBank/DDBJ databases">
        <title>The Genome Sequence of Clostridium citroniae WAL-19142.</title>
        <authorList>
            <consortium name="The Broad Institute Genome Sequencing Platform"/>
            <person name="Earl A."/>
            <person name="Ward D."/>
            <person name="Feldgarden M."/>
            <person name="Gevers D."/>
            <person name="Warren Y.A."/>
            <person name="Tyrrell K.L."/>
            <person name="Citron D.M."/>
            <person name="Goldstein E.J."/>
            <person name="Daigneault M."/>
            <person name="Allen-Vercoe E."/>
            <person name="Young S.K."/>
            <person name="Zeng Q."/>
            <person name="Gargeya S."/>
            <person name="Fitzgerald M."/>
            <person name="Haas B."/>
            <person name="Abouelleil A."/>
            <person name="Alvarado L."/>
            <person name="Arachchi H.M."/>
            <person name="Berlin A."/>
            <person name="Brown A."/>
            <person name="Chapman S.B."/>
            <person name="Chen Z."/>
            <person name="Dunbar C."/>
            <person name="Freedman E."/>
            <person name="Gearin G."/>
            <person name="Gellesch M."/>
            <person name="Goldberg J."/>
            <person name="Griggs A."/>
            <person name="Gujja S."/>
            <person name="Heilman E.R."/>
            <person name="Heiman D."/>
            <person name="Howarth C."/>
            <person name="Larson L."/>
            <person name="Lui A."/>
            <person name="MacDonald P.J."/>
            <person name="Mehta T."/>
            <person name="Montmayeur A."/>
            <person name="Murphy C."/>
            <person name="Neiman D."/>
            <person name="Pearson M."/>
            <person name="Priest M."/>
            <person name="Roberts A."/>
            <person name="Saif S."/>
            <person name="Shea T."/>
            <person name="Shenoy N."/>
            <person name="Sisk P."/>
            <person name="Stolte C."/>
            <person name="Sykes S."/>
            <person name="White J."/>
            <person name="Yandava C."/>
            <person name="Wortman J."/>
            <person name="Nusbaum C."/>
            <person name="Birren B."/>
        </authorList>
    </citation>
    <scope>NUCLEOTIDE SEQUENCE [LARGE SCALE GENOMIC DNA]</scope>
    <source>
        <strain evidence="2 3">WAL-19142</strain>
    </source>
</reference>
<dbReference type="Gene3D" id="3.30.70.270">
    <property type="match status" value="1"/>
</dbReference>